<dbReference type="EMBL" id="BAAFSF010000004">
    <property type="protein sequence ID" value="GAB1252435.1"/>
    <property type="molecule type" value="Genomic_DNA"/>
</dbReference>
<name>A0ABQ0E3V6_9PORP</name>
<comment type="caution">
    <text evidence="1">The sequence shown here is derived from an EMBL/GenBank/DDBJ whole genome shotgun (WGS) entry which is preliminary data.</text>
</comment>
<protein>
    <submittedName>
        <fullName evidence="1">Uncharacterized protein</fullName>
    </submittedName>
</protein>
<sequence>MSSPSTSHGYFESVSTQLSLSVGSSFEGVAGNSSANASQGISAGVSAVDMGMKAGMALAEARNEHAIVSFRYDNMGLPVEERSNEHVIKRTYDKSGQEYRLSDKAGNLFDDPDRKLRKYLRGGKLEQSGVYMIVILKFQKKQRNG</sequence>
<evidence type="ECO:0000313" key="2">
    <source>
        <dbReference type="Proteomes" id="UP001628220"/>
    </source>
</evidence>
<reference evidence="1 2" key="1">
    <citation type="journal article" date="2025" name="Int. J. Syst. Evol. Microbiol.">
        <title>Desulfovibrio falkowii sp. nov., Porphyromonas miyakawae sp. nov., Mediterraneibacter flintii sp. nov. and Owariibacterium komagatae gen. nov., sp. nov., isolated from human faeces.</title>
        <authorList>
            <person name="Hamaguchi T."/>
            <person name="Ohara M."/>
            <person name="Hisatomi A."/>
            <person name="Sekiguchi K."/>
            <person name="Takeda J.I."/>
            <person name="Ueyama J."/>
            <person name="Ito M."/>
            <person name="Nishiwaki H."/>
            <person name="Ogi T."/>
            <person name="Hirayama M."/>
            <person name="Ohkuma M."/>
            <person name="Sakamoto M."/>
            <person name="Ohno K."/>
        </authorList>
    </citation>
    <scope>NUCLEOTIDE SEQUENCE [LARGE SCALE GENOMIC DNA]</scope>
    <source>
        <strain evidence="1 2">13CB11C</strain>
    </source>
</reference>
<evidence type="ECO:0000313" key="1">
    <source>
        <dbReference type="EMBL" id="GAB1252435.1"/>
    </source>
</evidence>
<organism evidence="1 2">
    <name type="scientific">Porphyromonas miyakawae</name>
    <dbReference type="NCBI Taxonomy" id="3137470"/>
    <lineage>
        <taxon>Bacteria</taxon>
        <taxon>Pseudomonadati</taxon>
        <taxon>Bacteroidota</taxon>
        <taxon>Bacteroidia</taxon>
        <taxon>Bacteroidales</taxon>
        <taxon>Porphyromonadaceae</taxon>
        <taxon>Porphyromonas</taxon>
    </lineage>
</organism>
<keyword evidence="2" id="KW-1185">Reference proteome</keyword>
<gene>
    <name evidence="1" type="ORF">Tsumi_15410</name>
</gene>
<dbReference type="Proteomes" id="UP001628220">
    <property type="component" value="Unassembled WGS sequence"/>
</dbReference>
<proteinExistence type="predicted"/>
<accession>A0ABQ0E3V6</accession>